<protein>
    <submittedName>
        <fullName evidence="3">Uncharacterized protein</fullName>
    </submittedName>
</protein>
<reference evidence="3" key="1">
    <citation type="submission" date="2020-01" db="EMBL/GenBank/DDBJ databases">
        <authorList>
            <consortium name="DOE Joint Genome Institute"/>
            <person name="Haridas S."/>
            <person name="Albert R."/>
            <person name="Binder M."/>
            <person name="Bloem J."/>
            <person name="Labutti K."/>
            <person name="Salamov A."/>
            <person name="Andreopoulos B."/>
            <person name="Baker S.E."/>
            <person name="Barry K."/>
            <person name="Bills G."/>
            <person name="Bluhm B.H."/>
            <person name="Cannon C."/>
            <person name="Castanera R."/>
            <person name="Culley D.E."/>
            <person name="Daum C."/>
            <person name="Ezra D."/>
            <person name="Gonzalez J.B."/>
            <person name="Henrissat B."/>
            <person name="Kuo A."/>
            <person name="Liang C."/>
            <person name="Lipzen A."/>
            <person name="Lutzoni F."/>
            <person name="Magnuson J."/>
            <person name="Mondo S."/>
            <person name="Nolan M."/>
            <person name="Ohm R."/>
            <person name="Pangilinan J."/>
            <person name="Park H.-J."/>
            <person name="Ramirez L."/>
            <person name="Alfaro M."/>
            <person name="Sun H."/>
            <person name="Tritt A."/>
            <person name="Yoshinaga Y."/>
            <person name="Zwiers L.-H."/>
            <person name="Turgeon B.G."/>
            <person name="Goodwin S.B."/>
            <person name="Spatafora J.W."/>
            <person name="Crous P.W."/>
            <person name="Grigoriev I.V."/>
        </authorList>
    </citation>
    <scope>NUCLEOTIDE SEQUENCE</scope>
    <source>
        <strain evidence="3">CBS 394.84</strain>
    </source>
</reference>
<feature type="transmembrane region" description="Helical" evidence="2">
    <location>
        <begin position="576"/>
        <end position="596"/>
    </location>
</feature>
<evidence type="ECO:0000256" key="2">
    <source>
        <dbReference type="SAM" id="Phobius"/>
    </source>
</evidence>
<dbReference type="GeneID" id="63845536"/>
<evidence type="ECO:0000256" key="1">
    <source>
        <dbReference type="SAM" id="MobiDB-lite"/>
    </source>
</evidence>
<dbReference type="AlphaFoldDB" id="A0A9P4GJA9"/>
<comment type="caution">
    <text evidence="3">The sequence shown here is derived from an EMBL/GenBank/DDBJ whole genome shotgun (WGS) entry which is preliminary data.</text>
</comment>
<dbReference type="EMBL" id="ML976615">
    <property type="protein sequence ID" value="KAF1847273.1"/>
    <property type="molecule type" value="Genomic_DNA"/>
</dbReference>
<organism evidence="3 4">
    <name type="scientific">Cucurbitaria berberidis CBS 394.84</name>
    <dbReference type="NCBI Taxonomy" id="1168544"/>
    <lineage>
        <taxon>Eukaryota</taxon>
        <taxon>Fungi</taxon>
        <taxon>Dikarya</taxon>
        <taxon>Ascomycota</taxon>
        <taxon>Pezizomycotina</taxon>
        <taxon>Dothideomycetes</taxon>
        <taxon>Pleosporomycetidae</taxon>
        <taxon>Pleosporales</taxon>
        <taxon>Pleosporineae</taxon>
        <taxon>Cucurbitariaceae</taxon>
        <taxon>Cucurbitaria</taxon>
    </lineage>
</organism>
<name>A0A9P4GJA9_9PLEO</name>
<keyword evidence="2" id="KW-1133">Transmembrane helix</keyword>
<feature type="transmembrane region" description="Helical" evidence="2">
    <location>
        <begin position="553"/>
        <end position="570"/>
    </location>
</feature>
<keyword evidence="2" id="KW-0812">Transmembrane</keyword>
<sequence length="603" mass="67528">MTQIDWRSGYQSLEDWDRASADTPYAAAVFSIGSQASSKTGISSASGFSAAQITTATEELLFLFHHDEKLVLLYENAMEKPEIGPERLQRNMCRILKVYARNLSREATTELERMAAQLVSLKARYLAQSIIEKFQLKPVPHQVLHYENQDESSEDDNANQVDEDLLEDLQKFRNFLIESAAFASLHAQLQSFVVSTPARRELLGVSGSVDISSPDTSTGHDIKRATINKTTFVGNVQELLNPSKYLLRAVLVATGYLEPPLRAGFIRLRWECSCGDRFFGDVMQYEEGGIARLKEHMQLSTGAKFSEASGNQHGSGQRYIFRYPGWAQKTINVLSSNFTRSNTPSSCLPQHNGSNTASASRSGSGHSSQQGTLHLAVCMQRSQDCRIVHQDRIETITTDRELFRYMKTQLARRRSHIRTLLSLRCVQGLFFVKFRLRVCGRVEVRDHDPCCTLSPLKTCECIPPAPKVEPAPDAEYRCKPAGPLATWPPVLSQELMHMLASPDCIHEKETWILDQLPKRTCGELQGKVGQPAEGWGIHYREGWDSDSITGTRFVIFLLASLLFAVLWSAFKMDVQGAFGVSAYMTAATGILISWVVRRASKFE</sequence>
<feature type="compositionally biased region" description="Low complexity" evidence="1">
    <location>
        <begin position="357"/>
        <end position="368"/>
    </location>
</feature>
<dbReference type="RefSeq" id="XP_040789836.1">
    <property type="nucleotide sequence ID" value="XM_040928283.1"/>
</dbReference>
<keyword evidence="2" id="KW-0472">Membrane</keyword>
<evidence type="ECO:0000313" key="3">
    <source>
        <dbReference type="EMBL" id="KAF1847273.1"/>
    </source>
</evidence>
<accession>A0A9P4GJA9</accession>
<proteinExistence type="predicted"/>
<dbReference type="Proteomes" id="UP000800039">
    <property type="component" value="Unassembled WGS sequence"/>
</dbReference>
<keyword evidence="4" id="KW-1185">Reference proteome</keyword>
<evidence type="ECO:0000313" key="4">
    <source>
        <dbReference type="Proteomes" id="UP000800039"/>
    </source>
</evidence>
<gene>
    <name evidence="3" type="ORF">K460DRAFT_278788</name>
</gene>
<feature type="compositionally biased region" description="Polar residues" evidence="1">
    <location>
        <begin position="342"/>
        <end position="356"/>
    </location>
</feature>
<feature type="region of interest" description="Disordered" evidence="1">
    <location>
        <begin position="342"/>
        <end position="368"/>
    </location>
</feature>
<dbReference type="OrthoDB" id="5355526at2759"/>